<organism evidence="2 3">
    <name type="scientific">Paenibacillus rhizolycopersici</name>
    <dbReference type="NCBI Taxonomy" id="2780073"/>
    <lineage>
        <taxon>Bacteria</taxon>
        <taxon>Bacillati</taxon>
        <taxon>Bacillota</taxon>
        <taxon>Bacilli</taxon>
        <taxon>Bacillales</taxon>
        <taxon>Paenibacillaceae</taxon>
        <taxon>Paenibacillus</taxon>
    </lineage>
</organism>
<feature type="region of interest" description="Disordered" evidence="1">
    <location>
        <begin position="33"/>
        <end position="65"/>
    </location>
</feature>
<dbReference type="Gene3D" id="3.40.190.10">
    <property type="entry name" value="Periplasmic binding protein-like II"/>
    <property type="match status" value="1"/>
</dbReference>
<reference evidence="2 3" key="1">
    <citation type="submission" date="2021-01" db="EMBL/GenBank/DDBJ databases">
        <title>Paenibacillus sp.nov. isolated from the rhizosphere soil of tomato plant.</title>
        <authorList>
            <person name="Thin K.K."/>
            <person name="Zhang X."/>
            <person name="He S."/>
        </authorList>
    </citation>
    <scope>NUCLEOTIDE SEQUENCE [LARGE SCALE GENOMIC DNA]</scope>
    <source>
        <strain evidence="2 3">DXFW5</strain>
    </source>
</reference>
<accession>A0ABS2H8T2</accession>
<evidence type="ECO:0000256" key="1">
    <source>
        <dbReference type="SAM" id="MobiDB-lite"/>
    </source>
</evidence>
<sequence>MERVQTRQLPVMLMALLMAFILVITGCSSGGNTKSDNSNGAGNTPANQATNGGAENAATGSESVSPADLQGTIKVWDWDEAFLTKMVPEFNKVYPNVKVEYTVVNNNDYMQKIQSGIASGSDVPDVILGEMNYRGQLFDLDILDNLEQAPYNFSKDQLLDYLAPILSNPKGELVGVDQSITPAGLAYRRDLAKEYLGTDDPDQVAALFPDWNAFIEKGKEVVSKSGGKVTMFASFDDAYRILREQTSKAYVDGNTINLTERLTKPLGTVFQMRDAGILGKYEAYTPGWNASFAKGDTLFYPMAPWGAKWNIAANDPDGEGRWGLIAAPEGSYTYGGTSISVYKGSKNKEAAWAYIQFAYMSDEGMEVNYKEFGNMAGTKAFFENHKDWIEAGTEYDKFFAGQNLNKTFYEKIVPTVKAEPQTKYHSIVQNAYNSLYPLWMKDTSIDLNAALDKLKSEVQNMAPDATVN</sequence>
<dbReference type="EMBL" id="JADCNN020000009">
    <property type="protein sequence ID" value="MBM6996270.1"/>
    <property type="molecule type" value="Genomic_DNA"/>
</dbReference>
<comment type="caution">
    <text evidence="2">The sequence shown here is derived from an EMBL/GenBank/DDBJ whole genome shotgun (WGS) entry which is preliminary data.</text>
</comment>
<name>A0ABS2H8T2_9BACL</name>
<dbReference type="PANTHER" id="PTHR43649">
    <property type="entry name" value="ARABINOSE-BINDING PROTEIN-RELATED"/>
    <property type="match status" value="1"/>
</dbReference>
<dbReference type="RefSeq" id="WP_193416280.1">
    <property type="nucleotide sequence ID" value="NZ_JADCNN020000009.1"/>
</dbReference>
<protein>
    <submittedName>
        <fullName evidence="2">Extracellular solute-binding protein</fullName>
    </submittedName>
</protein>
<dbReference type="PANTHER" id="PTHR43649:SF12">
    <property type="entry name" value="DIACETYLCHITOBIOSE BINDING PROTEIN DASA"/>
    <property type="match status" value="1"/>
</dbReference>
<dbReference type="PROSITE" id="PS51257">
    <property type="entry name" value="PROKAR_LIPOPROTEIN"/>
    <property type="match status" value="1"/>
</dbReference>
<evidence type="ECO:0000313" key="3">
    <source>
        <dbReference type="Proteomes" id="UP001516620"/>
    </source>
</evidence>
<proteinExistence type="predicted"/>
<gene>
    <name evidence="2" type="ORF">IM700_011485</name>
</gene>
<dbReference type="InterPro" id="IPR050490">
    <property type="entry name" value="Bact_solute-bd_prot1"/>
</dbReference>
<evidence type="ECO:0000313" key="2">
    <source>
        <dbReference type="EMBL" id="MBM6996270.1"/>
    </source>
</evidence>
<feature type="compositionally biased region" description="Polar residues" evidence="1">
    <location>
        <begin position="33"/>
        <end position="48"/>
    </location>
</feature>
<dbReference type="InterPro" id="IPR006059">
    <property type="entry name" value="SBP"/>
</dbReference>
<dbReference type="Pfam" id="PF01547">
    <property type="entry name" value="SBP_bac_1"/>
    <property type="match status" value="1"/>
</dbReference>
<dbReference type="SUPFAM" id="SSF53850">
    <property type="entry name" value="Periplasmic binding protein-like II"/>
    <property type="match status" value="1"/>
</dbReference>
<dbReference type="Proteomes" id="UP001516620">
    <property type="component" value="Unassembled WGS sequence"/>
</dbReference>
<feature type="compositionally biased region" description="Low complexity" evidence="1">
    <location>
        <begin position="49"/>
        <end position="63"/>
    </location>
</feature>
<keyword evidence="3" id="KW-1185">Reference proteome</keyword>